<feature type="transmembrane region" description="Helical" evidence="1">
    <location>
        <begin position="123"/>
        <end position="146"/>
    </location>
</feature>
<feature type="transmembrane region" description="Helical" evidence="1">
    <location>
        <begin position="62"/>
        <end position="85"/>
    </location>
</feature>
<dbReference type="AlphaFoldDB" id="A0ABD0STG6"/>
<dbReference type="Proteomes" id="UP001549921">
    <property type="component" value="Unassembled WGS sequence"/>
</dbReference>
<feature type="transmembrane region" description="Helical" evidence="1">
    <location>
        <begin position="97"/>
        <end position="117"/>
    </location>
</feature>
<evidence type="ECO:0000313" key="3">
    <source>
        <dbReference type="Proteomes" id="UP001549921"/>
    </source>
</evidence>
<protein>
    <submittedName>
        <fullName evidence="2">Uncharacterized protein</fullName>
    </submittedName>
</protein>
<dbReference type="EMBL" id="JBEDNZ010000015">
    <property type="protein sequence ID" value="KAL0829039.1"/>
    <property type="molecule type" value="Genomic_DNA"/>
</dbReference>
<reference evidence="2 3" key="1">
    <citation type="submission" date="2024-06" db="EMBL/GenBank/DDBJ databases">
        <title>A chromosome-level genome assembly of beet webworm, Loxostege sticticalis.</title>
        <authorList>
            <person name="Zhang Y."/>
        </authorList>
    </citation>
    <scope>NUCLEOTIDE SEQUENCE [LARGE SCALE GENOMIC DNA]</scope>
    <source>
        <strain evidence="2">AQ028</strain>
        <tissue evidence="2">Male pupae</tissue>
    </source>
</reference>
<evidence type="ECO:0000256" key="1">
    <source>
        <dbReference type="SAM" id="Phobius"/>
    </source>
</evidence>
<keyword evidence="1" id="KW-0812">Transmembrane</keyword>
<name>A0ABD0STG6_LOXSC</name>
<evidence type="ECO:0000313" key="2">
    <source>
        <dbReference type="EMBL" id="KAL0829039.1"/>
    </source>
</evidence>
<comment type="caution">
    <text evidence="2">The sequence shown here is derived from an EMBL/GenBank/DDBJ whole genome shotgun (WGS) entry which is preliminary data.</text>
</comment>
<proteinExistence type="predicted"/>
<organism evidence="2 3">
    <name type="scientific">Loxostege sticticalis</name>
    <name type="common">Beet webworm moth</name>
    <dbReference type="NCBI Taxonomy" id="481309"/>
    <lineage>
        <taxon>Eukaryota</taxon>
        <taxon>Metazoa</taxon>
        <taxon>Ecdysozoa</taxon>
        <taxon>Arthropoda</taxon>
        <taxon>Hexapoda</taxon>
        <taxon>Insecta</taxon>
        <taxon>Pterygota</taxon>
        <taxon>Neoptera</taxon>
        <taxon>Endopterygota</taxon>
        <taxon>Lepidoptera</taxon>
        <taxon>Glossata</taxon>
        <taxon>Ditrysia</taxon>
        <taxon>Pyraloidea</taxon>
        <taxon>Crambidae</taxon>
        <taxon>Pyraustinae</taxon>
        <taxon>Loxostege</taxon>
    </lineage>
</organism>
<accession>A0ABD0STG6</accession>
<sequence>MKCETKCPTVPIVRKCCFCVPIRKGVIIFAYINMVLTLLSLPPMTFDLVEQVTAGKSVFDQYMIELTLTVAFLMVDVVMLSVLIIGAHKKKRALLKIFFYVGSAILALSIGTDIIYFDYREYAANTIYFFLLCLDVYLMFLVYNLIRVVEESLEVQYVAYQQGNQLAL</sequence>
<feature type="transmembrane region" description="Helical" evidence="1">
    <location>
        <begin position="25"/>
        <end position="42"/>
    </location>
</feature>
<gene>
    <name evidence="2" type="ORF">ABMA28_003907</name>
</gene>
<keyword evidence="1" id="KW-0472">Membrane</keyword>
<keyword evidence="1" id="KW-1133">Transmembrane helix</keyword>